<feature type="compositionally biased region" description="Basic and acidic residues" evidence="11">
    <location>
        <begin position="472"/>
        <end position="482"/>
    </location>
</feature>
<keyword evidence="3" id="KW-0597">Phosphoprotein</keyword>
<evidence type="ECO:0000256" key="5">
    <source>
        <dbReference type="ARBA" id="ARBA00022801"/>
    </source>
</evidence>
<feature type="region of interest" description="Disordered" evidence="11">
    <location>
        <begin position="576"/>
        <end position="613"/>
    </location>
</feature>
<dbReference type="Pfam" id="PF04950">
    <property type="entry name" value="RIBIOP_C"/>
    <property type="match status" value="1"/>
</dbReference>
<dbReference type="EMBL" id="HE573027">
    <property type="protein sequence ID" value="CCC53475.1"/>
    <property type="molecule type" value="Genomic_DNA"/>
</dbReference>
<evidence type="ECO:0000256" key="1">
    <source>
        <dbReference type="ARBA" id="ARBA00004604"/>
    </source>
</evidence>
<dbReference type="InterPro" id="IPR030387">
    <property type="entry name" value="G_Bms1/Tsr1_dom"/>
</dbReference>
<evidence type="ECO:0000256" key="8">
    <source>
        <dbReference type="ARBA" id="ARBA00023242"/>
    </source>
</evidence>
<dbReference type="GO" id="GO:0030686">
    <property type="term" value="C:90S preribosome"/>
    <property type="evidence" value="ECO:0007669"/>
    <property type="project" value="TreeGrafter"/>
</dbReference>
<feature type="region of interest" description="Disordered" evidence="11">
    <location>
        <begin position="534"/>
        <end position="560"/>
    </location>
</feature>
<evidence type="ECO:0000256" key="6">
    <source>
        <dbReference type="ARBA" id="ARBA00022840"/>
    </source>
</evidence>
<keyword evidence="4" id="KW-0547">Nucleotide-binding</keyword>
<keyword evidence="7" id="KW-0342">GTP-binding</keyword>
<comment type="subcellular location">
    <subcellularLocation>
        <location evidence="1">Nucleus</location>
        <location evidence="1">Nucleolus</location>
    </subcellularLocation>
</comment>
<dbReference type="InterPro" id="IPR012948">
    <property type="entry name" value="AARP2CN"/>
</dbReference>
<dbReference type="FunFam" id="3.40.50.300:FF:000105">
    <property type="entry name" value="BMS1 ribosome biogenesis factor"/>
    <property type="match status" value="1"/>
</dbReference>
<dbReference type="CDD" id="cd01882">
    <property type="entry name" value="BMS1"/>
    <property type="match status" value="1"/>
</dbReference>
<feature type="compositionally biased region" description="Basic and acidic residues" evidence="11">
    <location>
        <begin position="543"/>
        <end position="556"/>
    </location>
</feature>
<dbReference type="InterPro" id="IPR007034">
    <property type="entry name" value="BMS1_TSR1_C"/>
</dbReference>
<evidence type="ECO:0000313" key="13">
    <source>
        <dbReference type="EMBL" id="CCC53475.1"/>
    </source>
</evidence>
<evidence type="ECO:0000256" key="7">
    <source>
        <dbReference type="ARBA" id="ARBA00023134"/>
    </source>
</evidence>
<evidence type="ECO:0000256" key="2">
    <source>
        <dbReference type="ARBA" id="ARBA00022517"/>
    </source>
</evidence>
<keyword evidence="8" id="KW-0539">Nucleus</keyword>
<dbReference type="PROSITE" id="PS51714">
    <property type="entry name" value="G_BMS1"/>
    <property type="match status" value="1"/>
</dbReference>
<keyword evidence="2" id="KW-0690">Ribosome biogenesis</keyword>
<evidence type="ECO:0000256" key="4">
    <source>
        <dbReference type="ARBA" id="ARBA00022741"/>
    </source>
</evidence>
<proteinExistence type="inferred from homology"/>
<dbReference type="SMART" id="SM00785">
    <property type="entry name" value="AARP2CN"/>
    <property type="match status" value="1"/>
</dbReference>
<keyword evidence="5" id="KW-0378">Hydrolase</keyword>
<dbReference type="Gene3D" id="3.40.50.300">
    <property type="entry name" value="P-loop containing nucleotide triphosphate hydrolases"/>
    <property type="match status" value="1"/>
</dbReference>
<dbReference type="GO" id="GO:0032040">
    <property type="term" value="C:small-subunit processome"/>
    <property type="evidence" value="ECO:0007669"/>
    <property type="project" value="UniProtKB-ARBA"/>
</dbReference>
<feature type="region of interest" description="Disordered" evidence="11">
    <location>
        <begin position="1"/>
        <end position="60"/>
    </location>
</feature>
<evidence type="ECO:0000256" key="10">
    <source>
        <dbReference type="ARBA" id="ARBA00061391"/>
    </source>
</evidence>
<dbReference type="SMART" id="SM01362">
    <property type="entry name" value="DUF663"/>
    <property type="match status" value="1"/>
</dbReference>
<evidence type="ECO:0000256" key="9">
    <source>
        <dbReference type="ARBA" id="ARBA00049117"/>
    </source>
</evidence>
<dbReference type="GO" id="GO:0005524">
    <property type="term" value="F:ATP binding"/>
    <property type="evidence" value="ECO:0007669"/>
    <property type="project" value="UniProtKB-KW"/>
</dbReference>
<dbReference type="GO" id="GO:0005654">
    <property type="term" value="C:nucleoplasm"/>
    <property type="evidence" value="ECO:0007669"/>
    <property type="project" value="UniProtKB-ARBA"/>
</dbReference>
<feature type="region of interest" description="Disordered" evidence="11">
    <location>
        <begin position="422"/>
        <end position="502"/>
    </location>
</feature>
<dbReference type="PANTHER" id="PTHR12858">
    <property type="entry name" value="RIBOSOME BIOGENESIS PROTEIN"/>
    <property type="match status" value="1"/>
</dbReference>
<dbReference type="VEuPathDB" id="TriTrypDB:TvY486_1109590"/>
<name>G0UCC4_TRYVY</name>
<evidence type="ECO:0000259" key="12">
    <source>
        <dbReference type="PROSITE" id="PS51714"/>
    </source>
</evidence>
<dbReference type="InterPro" id="IPR037875">
    <property type="entry name" value="Bms1_N"/>
</dbReference>
<dbReference type="Pfam" id="PF08142">
    <property type="entry name" value="AARP2CN"/>
    <property type="match status" value="1"/>
</dbReference>
<dbReference type="InterPro" id="IPR039761">
    <property type="entry name" value="Bms1/Tsr1"/>
</dbReference>
<dbReference type="GO" id="GO:0000479">
    <property type="term" value="P:endonucleolytic cleavage of tricistronic rRNA transcript (SSU-rRNA, 5.8S rRNA, LSU-rRNA)"/>
    <property type="evidence" value="ECO:0007669"/>
    <property type="project" value="TreeGrafter"/>
</dbReference>
<evidence type="ECO:0000256" key="11">
    <source>
        <dbReference type="SAM" id="MobiDB-lite"/>
    </source>
</evidence>
<organism evidence="13">
    <name type="scientific">Trypanosoma vivax (strain Y486)</name>
    <dbReference type="NCBI Taxonomy" id="1055687"/>
    <lineage>
        <taxon>Eukaryota</taxon>
        <taxon>Discoba</taxon>
        <taxon>Euglenozoa</taxon>
        <taxon>Kinetoplastea</taxon>
        <taxon>Metakinetoplastina</taxon>
        <taxon>Trypanosomatida</taxon>
        <taxon>Trypanosomatidae</taxon>
        <taxon>Trypanosoma</taxon>
        <taxon>Duttonella</taxon>
    </lineage>
</organism>
<keyword evidence="6" id="KW-0067">ATP-binding</keyword>
<accession>G0UCC4</accession>
<sequence>MQGEGEQQHNKGHKNRVAGNKATKKAEVRKKKAGIDLQPNRGSNVRAFQGPTSASRKGQKLLRSLEKRETALHVPTVDKTLRHVVAEPPLLVAVVGPPGVGKSTLIRSMVKFYSSRNVQAVRGLITVVAGRSRRVTFIECPNTLTAMCDVAKVADLILLMVDGSYGFEMETFEFLNIAQVHGFPRMFGIVSHLDELKTGKALRKRKKFLRHRFWHEVAAGAKLLCLAPMVRGMYRSTDVLKLHRLLICVEPKIQSWRNTHSCVVIDRHEDITAPQRVVEDENCNRTIAFYGYTRGRPIKPGSLMHIPGLGDFPIAHISHQEDPCAFDGKGGDKSQGHKMRHLSMKQKRIYAPYCDVSGVVYDDDAIYIQEDAEKEMIERSGEGLRLLRELQRTKPMDAACTTLDVVRRPVVFRDEEAMELEMDEVEAQPHSDEDEGTDSDGTSDGSGSGGWNESALGVNGASTNEDLSLYGLKRETRESKDEVDYDEATPGLAPRGRDDPDAIRENTVVNDWSNEDLIRRVKNLFVTGDWKVEEADAENEEDGSAKCESEASKGYESEDEEFDAIVRGDKALASCGVTEGSREGSGGSSEADVEWNPGREGKAGCGRTAQSRDALAGVEHSGWAAASGWGAFRPDGEERRQQRGVKSSVRSGAREGDGGEEYDILADDDGAPTHSDPELDGLVASFLAPRQTAAAGPVTQGPALGNGDEDVIQFYDPNLTSSAGRAEDPEDQAEETAAVVGGKPLTEEQERLIQKRMAKKKAFDESYDMGGKNNTYSHYYELTREVEKKKERLDAALQDAGEDVVKKIQLVGYFSGLYVRFVLENIPVEFVRLFNPTVPLIAGGVNAGEDQFKVVHAKLKRHRWYPKILKAQDPVLLSMGWRRFQTQPIFATEDPNGRVRYLKYTPMHMHCAAAFYAPVSPANTGFVAIPVREQRSPNFRLSCTGYTVGNDHTANIVKKLKLVGTPQKIQKTTVFVKGMFNSDLEAAKFVGAKLKTVAGIRGILKAVLKGKNGLVRATFEDKIFPSDIVFCRAWKTVEPPKYCSIQRNLVDAEWVGMRSMRELRWEHGVPLKSNSDSEYREIHRRRRDDDMDNVDSSGKVLLSRNQRLQLPFSMKEEFIPLERSNALRQRIAGATTVAPELRDMRRTALLDVLTDKTDAMQKKKAEAKKRGRERLQRERAAEEEMYLQQLKKAKKETARLREFRTQHKSRK</sequence>
<evidence type="ECO:0000256" key="3">
    <source>
        <dbReference type="ARBA" id="ARBA00022553"/>
    </source>
</evidence>
<feature type="compositionally biased region" description="Acidic residues" evidence="11">
    <location>
        <begin position="658"/>
        <end position="670"/>
    </location>
</feature>
<dbReference type="GO" id="GO:0034511">
    <property type="term" value="F:U3 snoRNA binding"/>
    <property type="evidence" value="ECO:0007669"/>
    <property type="project" value="TreeGrafter"/>
</dbReference>
<dbReference type="GO" id="GO:0005525">
    <property type="term" value="F:GTP binding"/>
    <property type="evidence" value="ECO:0007669"/>
    <property type="project" value="UniProtKB-KW"/>
</dbReference>
<dbReference type="InterPro" id="IPR027417">
    <property type="entry name" value="P-loop_NTPase"/>
</dbReference>
<comment type="similarity">
    <text evidence="10">Belongs to the TRAFAC class translation factor GTPase superfamily. Bms1-like GTPase family. BMS1 subfamily.</text>
</comment>
<feature type="region of interest" description="Disordered" evidence="11">
    <location>
        <begin position="1161"/>
        <end position="1180"/>
    </location>
</feature>
<feature type="domain" description="Bms1-type G" evidence="12">
    <location>
        <begin position="88"/>
        <end position="252"/>
    </location>
</feature>
<comment type="catalytic activity">
    <reaction evidence="9">
        <text>GTP + H2O = GDP + phosphate + H(+)</text>
        <dbReference type="Rhea" id="RHEA:19669"/>
        <dbReference type="ChEBI" id="CHEBI:15377"/>
        <dbReference type="ChEBI" id="CHEBI:15378"/>
        <dbReference type="ChEBI" id="CHEBI:37565"/>
        <dbReference type="ChEBI" id="CHEBI:43474"/>
        <dbReference type="ChEBI" id="CHEBI:58189"/>
    </reaction>
    <physiologicalReaction direction="left-to-right" evidence="9">
        <dbReference type="Rhea" id="RHEA:19670"/>
    </physiologicalReaction>
</comment>
<protein>
    <recommendedName>
        <fullName evidence="12">Bms1-type G domain-containing protein</fullName>
    </recommendedName>
</protein>
<dbReference type="PANTHER" id="PTHR12858:SF2">
    <property type="entry name" value="RIBOSOME BIOGENESIS PROTEIN BMS1 HOMOLOG"/>
    <property type="match status" value="1"/>
</dbReference>
<dbReference type="GO" id="GO:0003924">
    <property type="term" value="F:GTPase activity"/>
    <property type="evidence" value="ECO:0007669"/>
    <property type="project" value="TreeGrafter"/>
</dbReference>
<feature type="region of interest" description="Disordered" evidence="11">
    <location>
        <begin position="627"/>
        <end position="676"/>
    </location>
</feature>
<gene>
    <name evidence="13" type="ORF">TVY486_1109590</name>
</gene>
<reference evidence="13" key="1">
    <citation type="journal article" date="2012" name="Proc. Natl. Acad. Sci. U.S.A.">
        <title>Antigenic diversity is generated by distinct evolutionary mechanisms in African trypanosome species.</title>
        <authorList>
            <person name="Jackson A.P."/>
            <person name="Berry A."/>
            <person name="Aslett M."/>
            <person name="Allison H.C."/>
            <person name="Burton P."/>
            <person name="Vavrova-Anderson J."/>
            <person name="Brown R."/>
            <person name="Browne H."/>
            <person name="Corton N."/>
            <person name="Hauser H."/>
            <person name="Gamble J."/>
            <person name="Gilderthorp R."/>
            <person name="Marcello L."/>
            <person name="McQuillan J."/>
            <person name="Otto T.D."/>
            <person name="Quail M.A."/>
            <person name="Sanders M.J."/>
            <person name="van Tonder A."/>
            <person name="Ginger M.L."/>
            <person name="Field M.C."/>
            <person name="Barry J.D."/>
            <person name="Hertz-Fowler C."/>
            <person name="Berriman M."/>
        </authorList>
    </citation>
    <scope>NUCLEOTIDE SEQUENCE</scope>
    <source>
        <strain evidence="13">Y486</strain>
    </source>
</reference>
<feature type="compositionally biased region" description="Acidic residues" evidence="11">
    <location>
        <begin position="422"/>
        <end position="438"/>
    </location>
</feature>
<dbReference type="SUPFAM" id="SSF52540">
    <property type="entry name" value="P-loop containing nucleoside triphosphate hydrolases"/>
    <property type="match status" value="1"/>
</dbReference>
<dbReference type="AlphaFoldDB" id="G0UCC4"/>
<dbReference type="GO" id="GO:0000462">
    <property type="term" value="P:maturation of SSU-rRNA from tricistronic rRNA transcript (SSU-rRNA, 5.8S rRNA, LSU-rRNA)"/>
    <property type="evidence" value="ECO:0007669"/>
    <property type="project" value="TreeGrafter"/>
</dbReference>